<dbReference type="Gene3D" id="1.20.144.10">
    <property type="entry name" value="Phosphatidic acid phosphatase type 2/haloperoxidase"/>
    <property type="match status" value="1"/>
</dbReference>
<protein>
    <submittedName>
        <fullName evidence="3">Phosphatase PAP2 family protein</fullName>
    </submittedName>
</protein>
<dbReference type="RefSeq" id="WP_211421861.1">
    <property type="nucleotide sequence ID" value="NZ_CP072642.1"/>
</dbReference>
<dbReference type="Proteomes" id="UP000677668">
    <property type="component" value="Chromosome 1"/>
</dbReference>
<dbReference type="EMBL" id="CP072642">
    <property type="protein sequence ID" value="QUV93482.1"/>
    <property type="molecule type" value="Genomic_DNA"/>
</dbReference>
<accession>A0ABX8AYR6</accession>
<name>A0ABX8AYR6_9BACT</name>
<keyword evidence="1" id="KW-1133">Transmembrane helix</keyword>
<dbReference type="PANTHER" id="PTHR14969">
    <property type="entry name" value="SPHINGOSINE-1-PHOSPHATE PHOSPHOHYDROLASE"/>
    <property type="match status" value="1"/>
</dbReference>
<evidence type="ECO:0000313" key="3">
    <source>
        <dbReference type="EMBL" id="QUV93482.1"/>
    </source>
</evidence>
<proteinExistence type="predicted"/>
<feature type="transmembrane region" description="Helical" evidence="1">
    <location>
        <begin position="91"/>
        <end position="110"/>
    </location>
</feature>
<keyword evidence="1" id="KW-0812">Transmembrane</keyword>
<dbReference type="SUPFAM" id="SSF48317">
    <property type="entry name" value="Acid phosphatase/Vanadium-dependent haloperoxidase"/>
    <property type="match status" value="1"/>
</dbReference>
<keyword evidence="1" id="KW-0472">Membrane</keyword>
<feature type="transmembrane region" description="Helical" evidence="1">
    <location>
        <begin position="161"/>
        <end position="182"/>
    </location>
</feature>
<feature type="domain" description="Phosphatidic acid phosphatase type 2/haloperoxidase" evidence="2">
    <location>
        <begin position="87"/>
        <end position="203"/>
    </location>
</feature>
<sequence length="232" mass="24825">MKPLRVLSLRHQLGLAAGLAALAMSGLVLAHPQPWAWELALTRQVQGWMWLHTPLQVISWPGNDVLRQGLLMLVVCSLLARHGWRREARTLAVAGSGAFLLNLGLKALVARARPAADAVQLYVTANGWSFPSGHVMFYTAFYGGLGGFACRKLPPGSRRTVILSLCAILVGLVGLSRIFLGAHWLLDVVAGYGFGLAWLLAVGAPLWQADGLASPAAHTTPSAAPRQVEHHG</sequence>
<dbReference type="CDD" id="cd03392">
    <property type="entry name" value="PAP2_like_2"/>
    <property type="match status" value="1"/>
</dbReference>
<dbReference type="InterPro" id="IPR036938">
    <property type="entry name" value="PAP2/HPO_sf"/>
</dbReference>
<dbReference type="InterPro" id="IPR000326">
    <property type="entry name" value="PAP2/HPO"/>
</dbReference>
<feature type="transmembrane region" description="Helical" evidence="1">
    <location>
        <begin position="130"/>
        <end position="149"/>
    </location>
</feature>
<feature type="transmembrane region" description="Helical" evidence="1">
    <location>
        <begin position="65"/>
        <end position="84"/>
    </location>
</feature>
<gene>
    <name evidence="3" type="ORF">J8C05_08895</name>
</gene>
<dbReference type="PANTHER" id="PTHR14969:SF13">
    <property type="entry name" value="AT30094P"/>
    <property type="match status" value="1"/>
</dbReference>
<organism evidence="3 4">
    <name type="scientific">Chloracidobacterium sp. N</name>
    <dbReference type="NCBI Taxonomy" id="2821540"/>
    <lineage>
        <taxon>Bacteria</taxon>
        <taxon>Pseudomonadati</taxon>
        <taxon>Acidobacteriota</taxon>
        <taxon>Terriglobia</taxon>
        <taxon>Terriglobales</taxon>
        <taxon>Acidobacteriaceae</taxon>
        <taxon>Chloracidobacterium</taxon>
        <taxon>Chloracidobacterium aggregatum</taxon>
    </lineage>
</organism>
<reference evidence="3 4" key="1">
    <citation type="submission" date="2021-03" db="EMBL/GenBank/DDBJ databases">
        <title>Genomic and phenotypic characterization of Chloracidobacterium isolates provides evidence for multiple species.</title>
        <authorList>
            <person name="Saini M.K."/>
            <person name="Costas A.M.G."/>
            <person name="Tank M."/>
            <person name="Bryant D.A."/>
        </authorList>
    </citation>
    <scope>NUCLEOTIDE SEQUENCE [LARGE SCALE GENOMIC DNA]</scope>
    <source>
        <strain evidence="3 4">N</strain>
    </source>
</reference>
<evidence type="ECO:0000256" key="1">
    <source>
        <dbReference type="SAM" id="Phobius"/>
    </source>
</evidence>
<feature type="transmembrane region" description="Helical" evidence="1">
    <location>
        <begin position="188"/>
        <end position="207"/>
    </location>
</feature>
<evidence type="ECO:0000259" key="2">
    <source>
        <dbReference type="SMART" id="SM00014"/>
    </source>
</evidence>
<evidence type="ECO:0000313" key="4">
    <source>
        <dbReference type="Proteomes" id="UP000677668"/>
    </source>
</evidence>
<dbReference type="SMART" id="SM00014">
    <property type="entry name" value="acidPPc"/>
    <property type="match status" value="1"/>
</dbReference>
<dbReference type="Pfam" id="PF01569">
    <property type="entry name" value="PAP2"/>
    <property type="match status" value="1"/>
</dbReference>
<keyword evidence="4" id="KW-1185">Reference proteome</keyword>